<dbReference type="KEGG" id="tfr:BR63_00165"/>
<evidence type="ECO:0000256" key="1">
    <source>
        <dbReference type="ARBA" id="ARBA00006153"/>
    </source>
</evidence>
<organism evidence="5 6">
    <name type="scientific">Thermanaerosceptrum fracticalcis</name>
    <dbReference type="NCBI Taxonomy" id="1712410"/>
    <lineage>
        <taxon>Bacteria</taxon>
        <taxon>Bacillati</taxon>
        <taxon>Bacillota</taxon>
        <taxon>Clostridia</taxon>
        <taxon>Eubacteriales</taxon>
        <taxon>Peptococcaceae</taxon>
        <taxon>Thermanaerosceptrum</taxon>
    </lineage>
</organism>
<dbReference type="AlphaFoldDB" id="A0A7G6DYH7"/>
<dbReference type="GO" id="GO:0046872">
    <property type="term" value="F:metal ion binding"/>
    <property type="evidence" value="ECO:0007669"/>
    <property type="project" value="UniProtKB-KW"/>
</dbReference>
<feature type="binding site" evidence="3">
    <location>
        <position position="91"/>
    </location>
    <ligand>
        <name>Zn(2+)</name>
        <dbReference type="ChEBI" id="CHEBI:29105"/>
        <label>1</label>
    </ligand>
</feature>
<feature type="binding site" evidence="3">
    <location>
        <position position="91"/>
    </location>
    <ligand>
        <name>Zn(2+)</name>
        <dbReference type="ChEBI" id="CHEBI:29105"/>
        <label>2</label>
    </ligand>
</feature>
<dbReference type="InterPro" id="IPR010158">
    <property type="entry name" value="Amidase_Cbmase"/>
</dbReference>
<dbReference type="Pfam" id="PF07687">
    <property type="entry name" value="M20_dimer"/>
    <property type="match status" value="1"/>
</dbReference>
<evidence type="ECO:0000313" key="5">
    <source>
        <dbReference type="EMBL" id="QNB44881.1"/>
    </source>
</evidence>
<accession>A0A7G6DYH7</accession>
<dbReference type="InterPro" id="IPR011650">
    <property type="entry name" value="Peptidase_M20_dimer"/>
</dbReference>
<evidence type="ECO:0000256" key="3">
    <source>
        <dbReference type="PIRSR" id="PIRSR001235-1"/>
    </source>
</evidence>
<keyword evidence="6" id="KW-1185">Reference proteome</keyword>
<comment type="similarity">
    <text evidence="1">Belongs to the peptidase M20 family.</text>
</comment>
<keyword evidence="3" id="KW-0479">Metal-binding</keyword>
<dbReference type="EMBL" id="CP045798">
    <property type="protein sequence ID" value="QNB44881.1"/>
    <property type="molecule type" value="Genomic_DNA"/>
</dbReference>
<dbReference type="Gene3D" id="3.30.70.360">
    <property type="match status" value="1"/>
</dbReference>
<feature type="binding site" evidence="3">
    <location>
        <position position="191"/>
    </location>
    <ligand>
        <name>Zn(2+)</name>
        <dbReference type="ChEBI" id="CHEBI:29105"/>
        <label>1</label>
    </ligand>
</feature>
<dbReference type="InterPro" id="IPR002933">
    <property type="entry name" value="Peptidase_M20"/>
</dbReference>
<dbReference type="Proteomes" id="UP000515847">
    <property type="component" value="Chromosome"/>
</dbReference>
<dbReference type="PANTHER" id="PTHR32494">
    <property type="entry name" value="ALLANTOATE DEIMINASE-RELATED"/>
    <property type="match status" value="1"/>
</dbReference>
<feature type="binding site" evidence="3">
    <location>
        <position position="126"/>
    </location>
    <ligand>
        <name>Zn(2+)</name>
        <dbReference type="ChEBI" id="CHEBI:29105"/>
        <label>2</label>
    </ligand>
</feature>
<reference evidence="5 6" key="1">
    <citation type="journal article" date="2019" name="Front. Microbiol.">
        <title>Thermoanaerosceptrum fracticalcis gen. nov. sp. nov., a Novel Fumarate-Fermenting Microorganism From a Deep Fractured Carbonate Aquifer of the US Great Basin.</title>
        <authorList>
            <person name="Hamilton-Brehm S.D."/>
            <person name="Stewart L.E."/>
            <person name="Zavarin M."/>
            <person name="Caldwell M."/>
            <person name="Lawson P.A."/>
            <person name="Onstott T.C."/>
            <person name="Grzymski J."/>
            <person name="Neveux I."/>
            <person name="Lollar B.S."/>
            <person name="Russell C.E."/>
            <person name="Moser D.P."/>
        </authorList>
    </citation>
    <scope>NUCLEOTIDE SEQUENCE [LARGE SCALE GENOMIC DNA]</scope>
    <source>
        <strain evidence="5 6">DRI-13</strain>
    </source>
</reference>
<dbReference type="SUPFAM" id="SSF53187">
    <property type="entry name" value="Zn-dependent exopeptidases"/>
    <property type="match status" value="1"/>
</dbReference>
<evidence type="ECO:0000256" key="2">
    <source>
        <dbReference type="ARBA" id="ARBA00022801"/>
    </source>
</evidence>
<gene>
    <name evidence="5" type="ORF">BR63_00165</name>
</gene>
<feature type="domain" description="Peptidase M20 dimerisation" evidence="4">
    <location>
        <begin position="213"/>
        <end position="304"/>
    </location>
</feature>
<dbReference type="OrthoDB" id="9808195at2"/>
<dbReference type="Gene3D" id="3.40.630.10">
    <property type="entry name" value="Zn peptidases"/>
    <property type="match status" value="1"/>
</dbReference>
<name>A0A7G6DYH7_THEFR</name>
<evidence type="ECO:0000313" key="6">
    <source>
        <dbReference type="Proteomes" id="UP000515847"/>
    </source>
</evidence>
<evidence type="ECO:0000259" key="4">
    <source>
        <dbReference type="Pfam" id="PF07687"/>
    </source>
</evidence>
<dbReference type="NCBIfam" id="TIGR01879">
    <property type="entry name" value="hydantase"/>
    <property type="match status" value="1"/>
</dbReference>
<dbReference type="PIRSF" id="PIRSF001235">
    <property type="entry name" value="Amidase_carbamoylase"/>
    <property type="match status" value="1"/>
</dbReference>
<proteinExistence type="inferred from homology"/>
<dbReference type="GO" id="GO:0016813">
    <property type="term" value="F:hydrolase activity, acting on carbon-nitrogen (but not peptide) bonds, in linear amidines"/>
    <property type="evidence" value="ECO:0007669"/>
    <property type="project" value="InterPro"/>
</dbReference>
<dbReference type="RefSeq" id="WP_034424481.1">
    <property type="nucleotide sequence ID" value="NZ_CP045798.1"/>
</dbReference>
<dbReference type="SUPFAM" id="SSF55031">
    <property type="entry name" value="Bacterial exopeptidase dimerisation domain"/>
    <property type="match status" value="1"/>
</dbReference>
<dbReference type="CDD" id="cd03884">
    <property type="entry name" value="M20_bAS"/>
    <property type="match status" value="1"/>
</dbReference>
<keyword evidence="3" id="KW-0862">Zinc</keyword>
<feature type="binding site" evidence="3">
    <location>
        <position position="80"/>
    </location>
    <ligand>
        <name>Zn(2+)</name>
        <dbReference type="ChEBI" id="CHEBI:29105"/>
        <label>1</label>
    </ligand>
</feature>
<dbReference type="EC" id="3.5.-.-" evidence="5"/>
<dbReference type="NCBIfam" id="NF006771">
    <property type="entry name" value="PRK09290.1-5"/>
    <property type="match status" value="1"/>
</dbReference>
<sequence length="414" mass="45621">MKTNLERIKQDLEELTKFTATPGEGMTRLSLTEEDQKTRGYLTREMRSLGIQVYEDAAGNLFGRIEGELKDGPVVMVGSHFDSVRNGGNFDGPAGVVAGLEIARVIMENNIKTRYPVEVVAMIEEEGGRFGQGLYGSKAMAGKVTKEQLMQNRDENGISMFEAMKDFGLNPERIETARRDKNKIKAFLELHIEQGPVLEKNGEEVGIVHYIVGIHEFRVKLKGRPDHAGTTPMDMRADPLDAASKVISRISGLAREAGQGTVVTVGILNVKPGAANIVPSEVVFTVDIRSKDSSCIDWVGRQIQMSLETVTAGTKVRYEMEDLLKVEPVELSQGIRDIMGKYCEKKGIAWREMLSGAGHDAMVMAGITDAGLVFVPSKGGRSHCPEEWTDYREIQKGIEVLLHTVLDIAEIIDN</sequence>
<dbReference type="InterPro" id="IPR036264">
    <property type="entry name" value="Bact_exopeptidase_dim_dom"/>
</dbReference>
<dbReference type="PANTHER" id="PTHR32494:SF5">
    <property type="entry name" value="ALLANTOATE AMIDOHYDROLASE"/>
    <property type="match status" value="1"/>
</dbReference>
<dbReference type="Pfam" id="PF01546">
    <property type="entry name" value="Peptidase_M20"/>
    <property type="match status" value="1"/>
</dbReference>
<keyword evidence="2 5" id="KW-0378">Hydrolase</keyword>
<comment type="cofactor">
    <cofactor evidence="3">
        <name>Zn(2+)</name>
        <dbReference type="ChEBI" id="CHEBI:29105"/>
    </cofactor>
    <text evidence="3">Binds 2 Zn(2+) ions per subunit.</text>
</comment>
<protein>
    <submittedName>
        <fullName evidence="5">Hydantoinase/carbamoylase family amidase</fullName>
        <ecNumber evidence="5">3.5.-.-</ecNumber>
    </submittedName>
</protein>
<feature type="binding site" evidence="3">
    <location>
        <position position="383"/>
    </location>
    <ligand>
        <name>Zn(2+)</name>
        <dbReference type="ChEBI" id="CHEBI:29105"/>
        <label>2</label>
    </ligand>
</feature>